<proteinExistence type="predicted"/>
<accession>C1N5U3</accession>
<reference evidence="5 6" key="1">
    <citation type="journal article" date="2009" name="Science">
        <title>Green evolution and dynamic adaptations revealed by genomes of the marine picoeukaryotes Micromonas.</title>
        <authorList>
            <person name="Worden A.Z."/>
            <person name="Lee J.H."/>
            <person name="Mock T."/>
            <person name="Rouze P."/>
            <person name="Simmons M.P."/>
            <person name="Aerts A.L."/>
            <person name="Allen A.E."/>
            <person name="Cuvelier M.L."/>
            <person name="Derelle E."/>
            <person name="Everett M.V."/>
            <person name="Foulon E."/>
            <person name="Grimwood J."/>
            <person name="Gundlach H."/>
            <person name="Henrissat B."/>
            <person name="Napoli C."/>
            <person name="McDonald S.M."/>
            <person name="Parker M.S."/>
            <person name="Rombauts S."/>
            <person name="Salamov A."/>
            <person name="Von Dassow P."/>
            <person name="Badger J.H."/>
            <person name="Coutinho P.M."/>
            <person name="Demir E."/>
            <person name="Dubchak I."/>
            <person name="Gentemann C."/>
            <person name="Eikrem W."/>
            <person name="Gready J.E."/>
            <person name="John U."/>
            <person name="Lanier W."/>
            <person name="Lindquist E.A."/>
            <person name="Lucas S."/>
            <person name="Mayer K.F."/>
            <person name="Moreau H."/>
            <person name="Not F."/>
            <person name="Otillar R."/>
            <person name="Panaud O."/>
            <person name="Pangilinan J."/>
            <person name="Paulsen I."/>
            <person name="Piegu B."/>
            <person name="Poliakov A."/>
            <person name="Robbens S."/>
            <person name="Schmutz J."/>
            <person name="Toulza E."/>
            <person name="Wyss T."/>
            <person name="Zelensky A."/>
            <person name="Zhou K."/>
            <person name="Armbrust E.V."/>
            <person name="Bhattacharya D."/>
            <person name="Goodenough U.W."/>
            <person name="Van de Peer Y."/>
            <person name="Grigoriev I.V."/>
        </authorList>
    </citation>
    <scope>NUCLEOTIDE SEQUENCE [LARGE SCALE GENOMIC DNA]</scope>
    <source>
        <strain evidence="5 6">CCMP1545</strain>
    </source>
</reference>
<keyword evidence="1" id="KW-0479">Metal-binding</keyword>
<feature type="region of interest" description="Disordered" evidence="3">
    <location>
        <begin position="181"/>
        <end position="234"/>
    </location>
</feature>
<sequence>MLAVALPPPSAAPGRVVSSVGASSSSRRRQRRLAVAMTASSPPSSSRRDDDYDDDDDAGEEEDAKNDDDDDDELRVTYRGREARCRRGATLRTALLRAGLSPHNDAANVINCRGLGTCGTCAVEVTPRDAASPSSWTTMEAARLRFPPHASPGNRRLRLACQVRVESSCAVVKRTKFWGQGDAAAPDLSGEERPRVPPLGALEYALDPDEWRAAGGRRSGGGDGGDARRRGGKD</sequence>
<dbReference type="KEGG" id="mpp:MICPUCDRAFT_42706"/>
<evidence type="ECO:0000259" key="4">
    <source>
        <dbReference type="PROSITE" id="PS51085"/>
    </source>
</evidence>
<gene>
    <name evidence="5" type="ORF">MICPUCDRAFT_42706</name>
</gene>
<dbReference type="InterPro" id="IPR001041">
    <property type="entry name" value="2Fe-2S_ferredoxin-type"/>
</dbReference>
<evidence type="ECO:0000256" key="1">
    <source>
        <dbReference type="ARBA" id="ARBA00022714"/>
    </source>
</evidence>
<keyword evidence="1" id="KW-0408">Iron</keyword>
<keyword evidence="1" id="KW-0001">2Fe-2S</keyword>
<dbReference type="GeneID" id="9688655"/>
<dbReference type="PROSITE" id="PS51085">
    <property type="entry name" value="2FE2S_FER_2"/>
    <property type="match status" value="1"/>
</dbReference>
<feature type="compositionally biased region" description="Acidic residues" evidence="3">
    <location>
        <begin position="51"/>
        <end position="73"/>
    </location>
</feature>
<dbReference type="AlphaFoldDB" id="C1N5U3"/>
<evidence type="ECO:0000256" key="3">
    <source>
        <dbReference type="SAM" id="MobiDB-lite"/>
    </source>
</evidence>
<dbReference type="OMA" id="KFWGQGD"/>
<dbReference type="CDD" id="cd00207">
    <property type="entry name" value="fer2"/>
    <property type="match status" value="1"/>
</dbReference>
<dbReference type="InterPro" id="IPR036010">
    <property type="entry name" value="2Fe-2S_ferredoxin-like_sf"/>
</dbReference>
<dbReference type="OrthoDB" id="5987010at2759"/>
<feature type="domain" description="2Fe-2S ferredoxin-type" evidence="4">
    <location>
        <begin position="72"/>
        <end position="177"/>
    </location>
</feature>
<name>C1N5U3_MICPC</name>
<dbReference type="EMBL" id="GG663748">
    <property type="protein sequence ID" value="EEH52562.1"/>
    <property type="molecule type" value="Genomic_DNA"/>
</dbReference>
<feature type="compositionally biased region" description="Low complexity" evidence="3">
    <location>
        <begin position="12"/>
        <end position="25"/>
    </location>
</feature>
<feature type="compositionally biased region" description="Basic and acidic residues" evidence="3">
    <location>
        <begin position="225"/>
        <end position="234"/>
    </location>
</feature>
<evidence type="ECO:0000313" key="6">
    <source>
        <dbReference type="Proteomes" id="UP000001876"/>
    </source>
</evidence>
<dbReference type="Pfam" id="PF00111">
    <property type="entry name" value="Fer2"/>
    <property type="match status" value="1"/>
</dbReference>
<dbReference type="RefSeq" id="XP_003063426.1">
    <property type="nucleotide sequence ID" value="XM_003063380.1"/>
</dbReference>
<dbReference type="eggNOG" id="ENOG502S475">
    <property type="taxonomic scope" value="Eukaryota"/>
</dbReference>
<organism evidence="6">
    <name type="scientific">Micromonas pusilla (strain CCMP1545)</name>
    <name type="common">Picoplanktonic green alga</name>
    <dbReference type="NCBI Taxonomy" id="564608"/>
    <lineage>
        <taxon>Eukaryota</taxon>
        <taxon>Viridiplantae</taxon>
        <taxon>Chlorophyta</taxon>
        <taxon>Mamiellophyceae</taxon>
        <taxon>Mamiellales</taxon>
        <taxon>Mamiellaceae</taxon>
        <taxon>Micromonas</taxon>
    </lineage>
</organism>
<feature type="region of interest" description="Disordered" evidence="3">
    <location>
        <begin position="1"/>
        <end position="73"/>
    </location>
</feature>
<evidence type="ECO:0000313" key="5">
    <source>
        <dbReference type="EMBL" id="EEH52562.1"/>
    </source>
</evidence>
<evidence type="ECO:0000256" key="2">
    <source>
        <dbReference type="ARBA" id="ARBA00023014"/>
    </source>
</evidence>
<keyword evidence="6" id="KW-1185">Reference proteome</keyword>
<dbReference type="SUPFAM" id="SSF54292">
    <property type="entry name" value="2Fe-2S ferredoxin-like"/>
    <property type="match status" value="1"/>
</dbReference>
<dbReference type="InterPro" id="IPR012675">
    <property type="entry name" value="Beta-grasp_dom_sf"/>
</dbReference>
<feature type="compositionally biased region" description="Pro residues" evidence="3">
    <location>
        <begin position="1"/>
        <end position="11"/>
    </location>
</feature>
<keyword evidence="2" id="KW-0411">Iron-sulfur</keyword>
<dbReference type="GO" id="GO:0051537">
    <property type="term" value="F:2 iron, 2 sulfur cluster binding"/>
    <property type="evidence" value="ECO:0007669"/>
    <property type="project" value="UniProtKB-KW"/>
</dbReference>
<protein>
    <submittedName>
        <fullName evidence="5">Predicted protein</fullName>
    </submittedName>
</protein>
<dbReference type="Gene3D" id="3.10.20.30">
    <property type="match status" value="1"/>
</dbReference>
<dbReference type="STRING" id="564608.C1N5U3"/>
<dbReference type="Proteomes" id="UP000001876">
    <property type="component" value="Unassembled WGS sequence"/>
</dbReference>